<dbReference type="Pfam" id="PF02870">
    <property type="entry name" value="Methyltransf_1N"/>
    <property type="match status" value="1"/>
</dbReference>
<dbReference type="InterPro" id="IPR008332">
    <property type="entry name" value="MethylG_MeTrfase_N"/>
</dbReference>
<dbReference type="SUPFAM" id="SSF46767">
    <property type="entry name" value="Methylated DNA-protein cysteine methyltransferase, C-terminal domain"/>
    <property type="match status" value="1"/>
</dbReference>
<feature type="domain" description="Methylated-DNA-[protein]-cysteine S-methyltransferase DNA binding" evidence="7">
    <location>
        <begin position="71"/>
        <end position="150"/>
    </location>
</feature>
<dbReference type="InterPro" id="IPR036217">
    <property type="entry name" value="MethylDNA_cys_MeTrfase_DNAb"/>
</dbReference>
<dbReference type="AlphaFoldDB" id="U4KRR6"/>
<dbReference type="PANTHER" id="PTHR10815:SF13">
    <property type="entry name" value="METHYLATED-DNA--PROTEIN-CYSTEINE METHYLTRANSFERASE"/>
    <property type="match status" value="1"/>
</dbReference>
<dbReference type="PANTHER" id="PTHR10815">
    <property type="entry name" value="METHYLATED-DNA--PROTEIN-CYSTEINE METHYLTRANSFERASE"/>
    <property type="match status" value="1"/>
</dbReference>
<evidence type="ECO:0000259" key="7">
    <source>
        <dbReference type="Pfam" id="PF01035"/>
    </source>
</evidence>
<evidence type="ECO:0000256" key="6">
    <source>
        <dbReference type="ARBA" id="ARBA00049348"/>
    </source>
</evidence>
<keyword evidence="10" id="KW-1185">Reference proteome</keyword>
<accession>U4KRR6</accession>
<dbReference type="SUPFAM" id="SSF53155">
    <property type="entry name" value="Methylated DNA-protein cysteine methyltransferase domain"/>
    <property type="match status" value="1"/>
</dbReference>
<dbReference type="Proteomes" id="UP000032737">
    <property type="component" value="Chromosome"/>
</dbReference>
<evidence type="ECO:0000256" key="4">
    <source>
        <dbReference type="ARBA" id="ARBA00022763"/>
    </source>
</evidence>
<dbReference type="InterPro" id="IPR001497">
    <property type="entry name" value="MethylDNA_cys_MeTrfase_AS"/>
</dbReference>
<organism evidence="9 10">
    <name type="scientific">Acholeplasma brassicae</name>
    <dbReference type="NCBI Taxonomy" id="61635"/>
    <lineage>
        <taxon>Bacteria</taxon>
        <taxon>Bacillati</taxon>
        <taxon>Mycoplasmatota</taxon>
        <taxon>Mollicutes</taxon>
        <taxon>Acholeplasmatales</taxon>
        <taxon>Acholeplasmataceae</taxon>
        <taxon>Acholeplasma</taxon>
    </lineage>
</organism>
<keyword evidence="4" id="KW-0227">DNA damage</keyword>
<gene>
    <name evidence="9" type="ORF">BN85309620</name>
</gene>
<name>U4KRR6_9MOLU</name>
<proteinExistence type="predicted"/>
<evidence type="ECO:0000313" key="10">
    <source>
        <dbReference type="Proteomes" id="UP000032737"/>
    </source>
</evidence>
<feature type="domain" description="Methylguanine DNA methyltransferase ribonuclease-like" evidence="8">
    <location>
        <begin position="8"/>
        <end position="65"/>
    </location>
</feature>
<dbReference type="InterPro" id="IPR036388">
    <property type="entry name" value="WH-like_DNA-bd_sf"/>
</dbReference>
<dbReference type="CDD" id="cd06445">
    <property type="entry name" value="ATase"/>
    <property type="match status" value="1"/>
</dbReference>
<dbReference type="HOGENOM" id="CLU_000445_52_2_14"/>
<comment type="catalytic activity">
    <reaction evidence="6">
        <text>a 6-O-methyl-2'-deoxyguanosine in DNA + L-cysteinyl-[protein] = S-methyl-L-cysteinyl-[protein] + a 2'-deoxyguanosine in DNA</text>
        <dbReference type="Rhea" id="RHEA:24000"/>
        <dbReference type="Rhea" id="RHEA-COMP:10131"/>
        <dbReference type="Rhea" id="RHEA-COMP:10132"/>
        <dbReference type="Rhea" id="RHEA-COMP:11367"/>
        <dbReference type="Rhea" id="RHEA-COMP:11368"/>
        <dbReference type="ChEBI" id="CHEBI:29950"/>
        <dbReference type="ChEBI" id="CHEBI:82612"/>
        <dbReference type="ChEBI" id="CHEBI:85445"/>
        <dbReference type="ChEBI" id="CHEBI:85448"/>
        <dbReference type="EC" id="2.1.1.63"/>
    </reaction>
</comment>
<keyword evidence="5" id="KW-0234">DNA repair</keyword>
<evidence type="ECO:0000256" key="1">
    <source>
        <dbReference type="ARBA" id="ARBA00001286"/>
    </source>
</evidence>
<dbReference type="InterPro" id="IPR014048">
    <property type="entry name" value="MethylDNA_cys_MeTrfase_DNA-bd"/>
</dbReference>
<dbReference type="STRING" id="61635.BN85309620"/>
<evidence type="ECO:0000259" key="8">
    <source>
        <dbReference type="Pfam" id="PF02870"/>
    </source>
</evidence>
<keyword evidence="3 9" id="KW-0808">Transferase</keyword>
<evidence type="ECO:0000256" key="3">
    <source>
        <dbReference type="ARBA" id="ARBA00022679"/>
    </source>
</evidence>
<comment type="catalytic activity">
    <reaction evidence="1">
        <text>a 4-O-methyl-thymidine in DNA + L-cysteinyl-[protein] = a thymidine in DNA + S-methyl-L-cysteinyl-[protein]</text>
        <dbReference type="Rhea" id="RHEA:53428"/>
        <dbReference type="Rhea" id="RHEA-COMP:10131"/>
        <dbReference type="Rhea" id="RHEA-COMP:10132"/>
        <dbReference type="Rhea" id="RHEA-COMP:13555"/>
        <dbReference type="Rhea" id="RHEA-COMP:13556"/>
        <dbReference type="ChEBI" id="CHEBI:29950"/>
        <dbReference type="ChEBI" id="CHEBI:82612"/>
        <dbReference type="ChEBI" id="CHEBI:137386"/>
        <dbReference type="ChEBI" id="CHEBI:137387"/>
        <dbReference type="EC" id="2.1.1.63"/>
    </reaction>
</comment>
<dbReference type="NCBIfam" id="TIGR00589">
    <property type="entry name" value="ogt"/>
    <property type="match status" value="1"/>
</dbReference>
<dbReference type="GO" id="GO:0003908">
    <property type="term" value="F:methylated-DNA-[protein]-cysteine S-methyltransferase activity"/>
    <property type="evidence" value="ECO:0007669"/>
    <property type="project" value="UniProtKB-EC"/>
</dbReference>
<protein>
    <submittedName>
        <fullName evidence="9">Methylated DNA-protein cysteine methyltransferase</fullName>
    </submittedName>
</protein>
<keyword evidence="2 9" id="KW-0489">Methyltransferase</keyword>
<dbReference type="GO" id="GO:0032259">
    <property type="term" value="P:methylation"/>
    <property type="evidence" value="ECO:0007669"/>
    <property type="project" value="UniProtKB-KW"/>
</dbReference>
<dbReference type="EMBL" id="FO681348">
    <property type="protein sequence ID" value="CCV65983.1"/>
    <property type="molecule type" value="Genomic_DNA"/>
</dbReference>
<evidence type="ECO:0000313" key="9">
    <source>
        <dbReference type="EMBL" id="CCV65983.1"/>
    </source>
</evidence>
<dbReference type="Gene3D" id="1.10.10.10">
    <property type="entry name" value="Winged helix-like DNA-binding domain superfamily/Winged helix DNA-binding domain"/>
    <property type="match status" value="1"/>
</dbReference>
<dbReference type="PROSITE" id="PS00374">
    <property type="entry name" value="MGMT"/>
    <property type="match status" value="1"/>
</dbReference>
<dbReference type="KEGG" id="abra:BN85309620"/>
<evidence type="ECO:0000256" key="2">
    <source>
        <dbReference type="ARBA" id="ARBA00022603"/>
    </source>
</evidence>
<reference evidence="9 10" key="1">
    <citation type="journal article" date="2013" name="J. Mol. Microbiol. Biotechnol.">
        <title>Analysis of the Complete Genomes of Acholeplasma brassicae , A. palmae and A. laidlawii and Their Comparison to the Obligate Parasites from ' Candidatus Phytoplasma'.</title>
        <authorList>
            <person name="Kube M."/>
            <person name="Siewert C."/>
            <person name="Migdoll A.M."/>
            <person name="Duduk B."/>
            <person name="Holz S."/>
            <person name="Rabus R."/>
            <person name="Seemuller E."/>
            <person name="Mitrovic J."/>
            <person name="Muller I."/>
            <person name="Buttner C."/>
            <person name="Reinhardt R."/>
        </authorList>
    </citation>
    <scope>NUCLEOTIDE SEQUENCE [LARGE SCALE GENOMIC DNA]</scope>
    <source>
        <strain evidence="10">0502</strain>
    </source>
</reference>
<dbReference type="InterPro" id="IPR036631">
    <property type="entry name" value="MGMT_N_sf"/>
</dbReference>
<dbReference type="GO" id="GO:0006281">
    <property type="term" value="P:DNA repair"/>
    <property type="evidence" value="ECO:0007669"/>
    <property type="project" value="UniProtKB-KW"/>
</dbReference>
<evidence type="ECO:0000256" key="5">
    <source>
        <dbReference type="ARBA" id="ARBA00023204"/>
    </source>
</evidence>
<dbReference type="Pfam" id="PF01035">
    <property type="entry name" value="DNA_binding_1"/>
    <property type="match status" value="1"/>
</dbReference>
<sequence>MKDSGKLYLKTPIGNLEIIVEHNNIILISLVKEALKSDSLRLEERIKDEFSRYFDGNLKAFSLPYKLDVSQFRKTVLEMTRAIAYGKTTTYLELSINAFNHNKARAVGQALNKNPLMILIPCHRVIGKNQQLIGYNGGIEVKSYLINLEKQHS</sequence>